<feature type="binding site" evidence="2">
    <location>
        <position position="215"/>
    </location>
    <ligand>
        <name>Mg(2+)</name>
        <dbReference type="ChEBI" id="CHEBI:18420"/>
        <label>3</label>
    </ligand>
</feature>
<comment type="function">
    <text evidence="2">Catalyzes the ATP-dependent phosphorylation of thiamine-monophosphate (TMP) to form thiamine-pyrophosphate (TPP), the active form of vitamin B1.</text>
</comment>
<evidence type="ECO:0000313" key="5">
    <source>
        <dbReference type="EMBL" id="AFJ02069.1"/>
    </source>
</evidence>
<feature type="binding site" evidence="2">
    <location>
        <position position="76"/>
    </location>
    <ligand>
        <name>Mg(2+)</name>
        <dbReference type="ChEBI" id="CHEBI:18420"/>
        <label>2</label>
    </ligand>
</feature>
<evidence type="ECO:0000256" key="2">
    <source>
        <dbReference type="HAMAP-Rule" id="MF_02128"/>
    </source>
</evidence>
<feature type="binding site" evidence="2">
    <location>
        <position position="146"/>
    </location>
    <ligand>
        <name>ATP</name>
        <dbReference type="ChEBI" id="CHEBI:30616"/>
    </ligand>
</feature>
<dbReference type="HOGENOM" id="CLU_046964_3_0_6"/>
<keyword evidence="2" id="KW-0547">Nucleotide-binding</keyword>
<dbReference type="OrthoDB" id="9802811at2"/>
<feature type="binding site" evidence="2">
    <location>
        <begin position="122"/>
        <end position="123"/>
    </location>
    <ligand>
        <name>ATP</name>
        <dbReference type="ChEBI" id="CHEBI:30616"/>
    </ligand>
</feature>
<evidence type="ECO:0000259" key="4">
    <source>
        <dbReference type="Pfam" id="PF02769"/>
    </source>
</evidence>
<feature type="binding site" evidence="2">
    <location>
        <position position="217"/>
    </location>
    <ligand>
        <name>ATP</name>
        <dbReference type="ChEBI" id="CHEBI:30616"/>
    </ligand>
</feature>
<keyword evidence="2 5" id="KW-0808">Transferase</keyword>
<feature type="binding site" evidence="2">
    <location>
        <position position="76"/>
    </location>
    <ligand>
        <name>Mg(2+)</name>
        <dbReference type="ChEBI" id="CHEBI:18420"/>
        <label>4</label>
    </ligand>
</feature>
<accession>I1YGM6</accession>
<dbReference type="PANTHER" id="PTHR30270:SF0">
    <property type="entry name" value="THIAMINE-MONOPHOSPHATE KINASE"/>
    <property type="match status" value="1"/>
</dbReference>
<feature type="domain" description="PurM-like C-terminal" evidence="4">
    <location>
        <begin position="151"/>
        <end position="297"/>
    </location>
</feature>
<feature type="domain" description="PurM-like N-terminal" evidence="3">
    <location>
        <begin position="29"/>
        <end position="138"/>
    </location>
</feature>
<dbReference type="GO" id="GO:0009030">
    <property type="term" value="F:thiamine-phosphate kinase activity"/>
    <property type="evidence" value="ECO:0007669"/>
    <property type="project" value="UniProtKB-UniRule"/>
</dbReference>
<comment type="catalytic activity">
    <reaction evidence="2">
        <text>thiamine phosphate + ATP = thiamine diphosphate + ADP</text>
        <dbReference type="Rhea" id="RHEA:15913"/>
        <dbReference type="ChEBI" id="CHEBI:30616"/>
        <dbReference type="ChEBI" id="CHEBI:37575"/>
        <dbReference type="ChEBI" id="CHEBI:58937"/>
        <dbReference type="ChEBI" id="CHEBI:456216"/>
        <dbReference type="EC" id="2.7.4.16"/>
    </reaction>
</comment>
<keyword evidence="6" id="KW-1185">Reference proteome</keyword>
<keyword evidence="2" id="KW-0479">Metal-binding</keyword>
<dbReference type="RefSeq" id="WP_014703490.1">
    <property type="nucleotide sequence ID" value="NC_017856.1"/>
</dbReference>
<dbReference type="InterPro" id="IPR006283">
    <property type="entry name" value="ThiL-like"/>
</dbReference>
<dbReference type="SUPFAM" id="SSF56042">
    <property type="entry name" value="PurM C-terminal domain-like"/>
    <property type="match status" value="1"/>
</dbReference>
<dbReference type="GO" id="GO:0009229">
    <property type="term" value="P:thiamine diphosphate biosynthetic process"/>
    <property type="evidence" value="ECO:0007669"/>
    <property type="project" value="UniProtKB-UniRule"/>
</dbReference>
<dbReference type="GO" id="GO:0009228">
    <property type="term" value="P:thiamine biosynthetic process"/>
    <property type="evidence" value="ECO:0007669"/>
    <property type="project" value="UniProtKB-KW"/>
</dbReference>
<feature type="binding site" evidence="2">
    <location>
        <position position="265"/>
    </location>
    <ligand>
        <name>substrate</name>
    </ligand>
</feature>
<evidence type="ECO:0000256" key="1">
    <source>
        <dbReference type="ARBA" id="ARBA00022977"/>
    </source>
</evidence>
<dbReference type="eggNOG" id="COG0611">
    <property type="taxonomic scope" value="Bacteria"/>
</dbReference>
<gene>
    <name evidence="2" type="primary">thiL</name>
    <name evidence="5" type="ordered locus">Q7C_900</name>
</gene>
<dbReference type="NCBIfam" id="TIGR01379">
    <property type="entry name" value="thiL"/>
    <property type="match status" value="1"/>
</dbReference>
<dbReference type="InterPro" id="IPR010918">
    <property type="entry name" value="PurM-like_C_dom"/>
</dbReference>
<dbReference type="InterPro" id="IPR036676">
    <property type="entry name" value="PurM-like_C_sf"/>
</dbReference>
<dbReference type="EMBL" id="CP003380">
    <property type="protein sequence ID" value="AFJ02069.1"/>
    <property type="molecule type" value="Genomic_DNA"/>
</dbReference>
<feature type="binding site" evidence="2">
    <location>
        <position position="317"/>
    </location>
    <ligand>
        <name>substrate</name>
    </ligand>
</feature>
<comment type="miscellaneous">
    <text evidence="2">Reaction mechanism of ThiL seems to utilize a direct, inline transfer of the gamma-phosphate of ATP to TMP rather than a phosphorylated enzyme intermediate.</text>
</comment>
<dbReference type="EC" id="2.7.4.16" evidence="2"/>
<dbReference type="HAMAP" id="MF_02128">
    <property type="entry name" value="TMP_kinase"/>
    <property type="match status" value="1"/>
</dbReference>
<dbReference type="STRING" id="754477.Q7C_900"/>
<dbReference type="GO" id="GO:0000287">
    <property type="term" value="F:magnesium ion binding"/>
    <property type="evidence" value="ECO:0007669"/>
    <property type="project" value="UniProtKB-UniRule"/>
</dbReference>
<feature type="binding site" evidence="2">
    <location>
        <position position="46"/>
    </location>
    <ligand>
        <name>Mg(2+)</name>
        <dbReference type="ChEBI" id="CHEBI:18420"/>
        <label>4</label>
    </ligand>
</feature>
<dbReference type="Gene3D" id="3.30.1330.10">
    <property type="entry name" value="PurM-like, N-terminal domain"/>
    <property type="match status" value="1"/>
</dbReference>
<dbReference type="Proteomes" id="UP000009145">
    <property type="component" value="Chromosome"/>
</dbReference>
<evidence type="ECO:0000313" key="6">
    <source>
        <dbReference type="Proteomes" id="UP000009145"/>
    </source>
</evidence>
<dbReference type="PANTHER" id="PTHR30270">
    <property type="entry name" value="THIAMINE-MONOPHOSPHATE KINASE"/>
    <property type="match status" value="1"/>
</dbReference>
<feature type="binding site" evidence="2">
    <location>
        <position position="76"/>
    </location>
    <ligand>
        <name>Mg(2+)</name>
        <dbReference type="ChEBI" id="CHEBI:18420"/>
        <label>3</label>
    </ligand>
</feature>
<organism evidence="5 6">
    <name type="scientific">Methylophaga frappieri (strain ATCC BAA-2434 / DSM 25690 / JAM7)</name>
    <dbReference type="NCBI Taxonomy" id="754477"/>
    <lineage>
        <taxon>Bacteria</taxon>
        <taxon>Pseudomonadati</taxon>
        <taxon>Pseudomonadota</taxon>
        <taxon>Gammaproteobacteria</taxon>
        <taxon>Thiotrichales</taxon>
        <taxon>Piscirickettsiaceae</taxon>
        <taxon>Methylophaga</taxon>
    </lineage>
</organism>
<keyword evidence="2 5" id="KW-0418">Kinase</keyword>
<comment type="pathway">
    <text evidence="2">Cofactor biosynthesis; thiamine diphosphate biosynthesis; thiamine diphosphate from thiamine phosphate: step 1/1.</text>
</comment>
<dbReference type="PIRSF" id="PIRSF005303">
    <property type="entry name" value="Thiam_monoph_kin"/>
    <property type="match status" value="1"/>
</dbReference>
<dbReference type="CDD" id="cd02194">
    <property type="entry name" value="ThiL"/>
    <property type="match status" value="1"/>
</dbReference>
<feature type="binding site" evidence="2">
    <location>
        <position position="218"/>
    </location>
    <ligand>
        <name>Mg(2+)</name>
        <dbReference type="ChEBI" id="CHEBI:18420"/>
        <label>5</label>
    </ligand>
</feature>
<proteinExistence type="inferred from homology"/>
<feature type="binding site" evidence="2">
    <location>
        <position position="31"/>
    </location>
    <ligand>
        <name>Mg(2+)</name>
        <dbReference type="ChEBI" id="CHEBI:18420"/>
        <label>4</label>
    </ligand>
</feature>
<dbReference type="GO" id="GO:0005524">
    <property type="term" value="F:ATP binding"/>
    <property type="evidence" value="ECO:0007669"/>
    <property type="project" value="UniProtKB-UniRule"/>
</dbReference>
<keyword evidence="2" id="KW-0067">ATP-binding</keyword>
<dbReference type="PATRIC" id="fig|754477.3.peg.889"/>
<name>I1YGM6_METFJ</name>
<dbReference type="Pfam" id="PF02769">
    <property type="entry name" value="AIRS_C"/>
    <property type="match status" value="1"/>
</dbReference>
<feature type="binding site" evidence="2">
    <location>
        <position position="123"/>
    </location>
    <ligand>
        <name>Mg(2+)</name>
        <dbReference type="ChEBI" id="CHEBI:18420"/>
        <label>1</label>
    </ligand>
</feature>
<feature type="binding site" evidence="2">
    <location>
        <position position="48"/>
    </location>
    <ligand>
        <name>Mg(2+)</name>
        <dbReference type="ChEBI" id="CHEBI:18420"/>
        <label>2</label>
    </ligand>
</feature>
<comment type="similarity">
    <text evidence="2">Belongs to the thiamine-monophosphate kinase family.</text>
</comment>
<dbReference type="KEGG" id="mec:Q7C_900"/>
<reference evidence="5 6" key="1">
    <citation type="journal article" date="2012" name="J. Bacteriol.">
        <title>Complete genome sequences of Methylophaga sp. strain JAM1 and Methylophaga sp. strain JAM7.</title>
        <authorList>
            <person name="Villeneuve C."/>
            <person name="Martineau C."/>
            <person name="Mauffrey F."/>
            <person name="Villemur R."/>
        </authorList>
    </citation>
    <scope>NUCLEOTIDE SEQUENCE [LARGE SCALE GENOMIC DNA]</scope>
    <source>
        <strain evidence="5 6">JAM7</strain>
    </source>
</reference>
<protein>
    <recommendedName>
        <fullName evidence="2">Thiamine-monophosphate kinase</fullName>
        <shortName evidence="2">TMP kinase</shortName>
        <shortName evidence="2">Thiamine-phosphate kinase</shortName>
        <ecNumber evidence="2">2.7.4.16</ecNumber>
    </recommendedName>
</protein>
<dbReference type="InterPro" id="IPR036921">
    <property type="entry name" value="PurM-like_N_sf"/>
</dbReference>
<dbReference type="SUPFAM" id="SSF55326">
    <property type="entry name" value="PurM N-terminal domain-like"/>
    <property type="match status" value="1"/>
</dbReference>
<evidence type="ECO:0000259" key="3">
    <source>
        <dbReference type="Pfam" id="PF00586"/>
    </source>
</evidence>
<sequence length="322" mass="34108">MAEQAEFSLIDKYFAELTQQRADIALGIGDDCALIKPQPATCLATSVDTLVSGVHFFPDVSPFRLGRKALAVNLSDLAAMGAQPAFFTLALSLPKIDEAWLAEFAAGLADLALEQKVQLVGGDTTRGPLSITIQASGYVSEASAFRRAAAQVGDLILVSGTLGDAGAGLAIRQQTLDTSLISEADQAYLLDRLERPQPRNALALALRGSVHAAIDISDGLLADLRHILTASHLGAELDLAALPLSSALKQLSDDMTLSLALTAGDDYELCLTMSETAFSDLPADIAQQLTPIGRICQTPGIHFLGKQLPVNLNREGYDHFQV</sequence>
<feature type="binding site" evidence="2">
    <location>
        <position position="55"/>
    </location>
    <ligand>
        <name>substrate</name>
    </ligand>
</feature>
<dbReference type="UniPathway" id="UPA00060">
    <property type="reaction ID" value="UER00142"/>
</dbReference>
<feature type="binding site" evidence="2">
    <location>
        <position position="31"/>
    </location>
    <ligand>
        <name>Mg(2+)</name>
        <dbReference type="ChEBI" id="CHEBI:18420"/>
        <label>3</label>
    </ligand>
</feature>
<dbReference type="InterPro" id="IPR016188">
    <property type="entry name" value="PurM-like_N"/>
</dbReference>
<dbReference type="Pfam" id="PF00586">
    <property type="entry name" value="AIRS"/>
    <property type="match status" value="1"/>
</dbReference>
<keyword evidence="2" id="KW-0460">Magnesium</keyword>
<dbReference type="Gene3D" id="3.90.650.10">
    <property type="entry name" value="PurM-like C-terminal domain"/>
    <property type="match status" value="1"/>
</dbReference>
<comment type="caution">
    <text evidence="2">Lacks conserved residue(s) required for the propagation of feature annotation.</text>
</comment>
<dbReference type="AlphaFoldDB" id="I1YGM6"/>
<keyword evidence="1 2" id="KW-0784">Thiamine biosynthesis</keyword>
<feature type="binding site" evidence="2">
    <location>
        <position position="48"/>
    </location>
    <ligand>
        <name>Mg(2+)</name>
        <dbReference type="ChEBI" id="CHEBI:18420"/>
        <label>1</label>
    </ligand>
</feature>